<dbReference type="GO" id="GO:0022857">
    <property type="term" value="F:transmembrane transporter activity"/>
    <property type="evidence" value="ECO:0007669"/>
    <property type="project" value="InterPro"/>
</dbReference>
<evidence type="ECO:0000256" key="1">
    <source>
        <dbReference type="ARBA" id="ARBA00022692"/>
    </source>
</evidence>
<gene>
    <name evidence="5" type="ORF">CWE14_11805</name>
</gene>
<keyword evidence="2 4" id="KW-1133">Transmembrane helix</keyword>
<feature type="transmembrane region" description="Helical" evidence="4">
    <location>
        <begin position="247"/>
        <end position="266"/>
    </location>
</feature>
<dbReference type="PANTHER" id="PTHR23547:SF1">
    <property type="entry name" value="MAJOR FACILITATOR SUPERFAMILY MFS_1"/>
    <property type="match status" value="1"/>
</dbReference>
<comment type="caution">
    <text evidence="5">The sequence shown here is derived from an EMBL/GenBank/DDBJ whole genome shotgun (WGS) entry which is preliminary data.</text>
</comment>
<evidence type="ECO:0000256" key="2">
    <source>
        <dbReference type="ARBA" id="ARBA00022989"/>
    </source>
</evidence>
<dbReference type="Gene3D" id="1.20.1250.20">
    <property type="entry name" value="MFS general substrate transporter like domains"/>
    <property type="match status" value="2"/>
</dbReference>
<dbReference type="InterPro" id="IPR036259">
    <property type="entry name" value="MFS_trans_sf"/>
</dbReference>
<dbReference type="Pfam" id="PF07690">
    <property type="entry name" value="MFS_1"/>
    <property type="match status" value="1"/>
</dbReference>
<feature type="transmembrane region" description="Helical" evidence="4">
    <location>
        <begin position="50"/>
        <end position="71"/>
    </location>
</feature>
<dbReference type="NCBIfam" id="NF033734">
    <property type="entry name" value="MFS_ArsJ"/>
    <property type="match status" value="1"/>
</dbReference>
<dbReference type="AlphaFoldDB" id="A0A432WE49"/>
<name>A0A432WE49_9GAMM</name>
<reference evidence="5 6" key="1">
    <citation type="journal article" date="2011" name="Front. Microbiol.">
        <title>Genomic signatures of strain selection and enhancement in Bacillus atrophaeus var. globigii, a historical biowarfare simulant.</title>
        <authorList>
            <person name="Gibbons H.S."/>
            <person name="Broomall S.M."/>
            <person name="McNew L.A."/>
            <person name="Daligault H."/>
            <person name="Chapman C."/>
            <person name="Bruce D."/>
            <person name="Karavis M."/>
            <person name="Krepps M."/>
            <person name="McGregor P.A."/>
            <person name="Hong C."/>
            <person name="Park K.H."/>
            <person name="Akmal A."/>
            <person name="Feldman A."/>
            <person name="Lin J.S."/>
            <person name="Chang W.E."/>
            <person name="Higgs B.W."/>
            <person name="Demirev P."/>
            <person name="Lindquist J."/>
            <person name="Liem A."/>
            <person name="Fochler E."/>
            <person name="Read T.D."/>
            <person name="Tapia R."/>
            <person name="Johnson S."/>
            <person name="Bishop-Lilly K.A."/>
            <person name="Detter C."/>
            <person name="Han C."/>
            <person name="Sozhamannan S."/>
            <person name="Rosenzweig C.N."/>
            <person name="Skowronski E.W."/>
        </authorList>
    </citation>
    <scope>NUCLEOTIDE SEQUENCE [LARGE SCALE GENOMIC DNA]</scope>
    <source>
        <strain evidence="5 6">Y4G10-17</strain>
    </source>
</reference>
<keyword evidence="3 4" id="KW-0472">Membrane</keyword>
<feature type="transmembrane region" description="Helical" evidence="4">
    <location>
        <begin position="374"/>
        <end position="396"/>
    </location>
</feature>
<feature type="transmembrane region" description="Helical" evidence="4">
    <location>
        <begin position="159"/>
        <end position="192"/>
    </location>
</feature>
<dbReference type="EMBL" id="PIPO01000005">
    <property type="protein sequence ID" value="RUO31173.1"/>
    <property type="molecule type" value="Genomic_DNA"/>
</dbReference>
<dbReference type="Proteomes" id="UP000287823">
    <property type="component" value="Unassembled WGS sequence"/>
</dbReference>
<proteinExistence type="predicted"/>
<feature type="transmembrane region" description="Helical" evidence="4">
    <location>
        <begin position="286"/>
        <end position="307"/>
    </location>
</feature>
<feature type="transmembrane region" description="Helical" evidence="4">
    <location>
        <begin position="348"/>
        <end position="368"/>
    </location>
</feature>
<keyword evidence="1 4" id="KW-0812">Transmembrane</keyword>
<keyword evidence="6" id="KW-1185">Reference proteome</keyword>
<dbReference type="InterPro" id="IPR011701">
    <property type="entry name" value="MFS"/>
</dbReference>
<evidence type="ECO:0000256" key="4">
    <source>
        <dbReference type="SAM" id="Phobius"/>
    </source>
</evidence>
<evidence type="ECO:0000313" key="5">
    <source>
        <dbReference type="EMBL" id="RUO31173.1"/>
    </source>
</evidence>
<evidence type="ECO:0000256" key="3">
    <source>
        <dbReference type="ARBA" id="ARBA00023136"/>
    </source>
</evidence>
<dbReference type="InterPro" id="IPR047769">
    <property type="entry name" value="MFS_ArsJ"/>
</dbReference>
<dbReference type="RefSeq" id="WP_126799552.1">
    <property type="nucleotide sequence ID" value="NZ_PIPO01000005.1"/>
</dbReference>
<feature type="transmembrane region" description="Helical" evidence="4">
    <location>
        <begin position="220"/>
        <end position="241"/>
    </location>
</feature>
<organism evidence="5 6">
    <name type="scientific">Aliidiomarina soli</name>
    <dbReference type="NCBI Taxonomy" id="1928574"/>
    <lineage>
        <taxon>Bacteria</taxon>
        <taxon>Pseudomonadati</taxon>
        <taxon>Pseudomonadota</taxon>
        <taxon>Gammaproteobacteria</taxon>
        <taxon>Alteromonadales</taxon>
        <taxon>Idiomarinaceae</taxon>
        <taxon>Aliidiomarina</taxon>
    </lineage>
</organism>
<protein>
    <submittedName>
        <fullName evidence="5">MFS transporter</fullName>
    </submittedName>
</protein>
<feature type="transmembrane region" description="Helical" evidence="4">
    <location>
        <begin position="313"/>
        <end position="336"/>
    </location>
</feature>
<dbReference type="SUPFAM" id="SSF103473">
    <property type="entry name" value="MFS general substrate transporter"/>
    <property type="match status" value="1"/>
</dbReference>
<evidence type="ECO:0000313" key="6">
    <source>
        <dbReference type="Proteomes" id="UP000287823"/>
    </source>
</evidence>
<sequence>MLFSQLSPAIRQYLLVTGNYWAFTLTDGALRMLVVLHFHQLGYSALEVAMLFLFYEFFGIVTNLFGGWLGARWGLNRTMNIGLGVQILALAMLLVPAGMLTVVWVMAAQALSGIAKDLNKMSAKSTIKLLVPDNQQQQLYKWVAILTGSKNTLKGVGFFLGGLLLTLLGFTGAVLVMALMLSVVWLCSLLFLKKESGKAQFKPKFNDIWSKSRPINVLSAARFLLFGARDVWFVVALPVFLASQLGWGNWQVGSFLALWVIGYGFVQGLAPRLTQQADASPRNQAVLWGALLTLSPLLLSLALWQGWPVATSIIIGLAAFGILFAINSSLHSYLIVSYSRADGVSLDVGFYYMANAAGRLLGTVLSGWVYQQWGLLACLLISTALIFFSTIAISALPQRSAGPAGPMPGEPNQNGVN</sequence>
<feature type="transmembrane region" description="Helical" evidence="4">
    <location>
        <begin position="20"/>
        <end position="38"/>
    </location>
</feature>
<accession>A0A432WE49</accession>
<dbReference type="PANTHER" id="PTHR23547">
    <property type="entry name" value="MAJOR FACILITATOR SUPERFAMILY DOMAIN, GENERAL SUBSTRATE TRANSPORTER"/>
    <property type="match status" value="1"/>
</dbReference>
<feature type="transmembrane region" description="Helical" evidence="4">
    <location>
        <begin position="83"/>
        <end position="107"/>
    </location>
</feature>